<keyword evidence="4" id="KW-1185">Reference proteome</keyword>
<proteinExistence type="predicted"/>
<reference evidence="1 3" key="1">
    <citation type="submission" date="2016-08" db="EMBL/GenBank/DDBJ databases">
        <title>Moorella thermoacetica DSM 103132.</title>
        <authorList>
            <person name="Jendresen C.B."/>
            <person name="Redl S.M."/>
            <person name="Jensen T.O."/>
            <person name="Nielsen A.T."/>
        </authorList>
    </citation>
    <scope>NUCLEOTIDE SEQUENCE [LARGE SCALE GENOMIC DNA]</scope>
    <source>
        <strain evidence="1 3">DSM 103132</strain>
    </source>
</reference>
<accession>A0AAC9HIS4</accession>
<sequence>MDIKLTDDGDLVCDGGDLVLTRDAAEEKAQMVMCRVKTNAPDWFHHPWLGANLEELYGEPNTRETAEKGAEGIRFTLSKDDYLLPTEYEISYLPYLNGITYFIKVIDRESHRPVVFTMSVPLGDINIK</sequence>
<reference evidence="2 4" key="2">
    <citation type="submission" date="2019-05" db="EMBL/GenBank/DDBJ databases">
        <title>Genome sequence of Moorella thermoacetica ATCC 33924.</title>
        <authorList>
            <person name="Poehlein A."/>
            <person name="Bengelsdorf F.R."/>
            <person name="Duerre P."/>
            <person name="Daniel R."/>
        </authorList>
    </citation>
    <scope>NUCLEOTIDE SEQUENCE [LARGE SCALE GENOMIC DNA]</scope>
    <source>
        <strain evidence="2 4">ATCC 33924</strain>
    </source>
</reference>
<dbReference type="RefSeq" id="WP_069590541.1">
    <property type="nucleotide sequence ID" value="NZ_CP017019.1"/>
</dbReference>
<evidence type="ECO:0000313" key="3">
    <source>
        <dbReference type="Proteomes" id="UP000094598"/>
    </source>
</evidence>
<gene>
    <name evidence="1" type="ORF">Maut_02299</name>
    <name evidence="2" type="ORF">MTAT_04740</name>
</gene>
<evidence type="ECO:0000313" key="2">
    <source>
        <dbReference type="EMBL" id="TYL15735.1"/>
    </source>
</evidence>
<evidence type="ECO:0000313" key="1">
    <source>
        <dbReference type="EMBL" id="AOQ24727.1"/>
    </source>
</evidence>
<evidence type="ECO:0000313" key="4">
    <source>
        <dbReference type="Proteomes" id="UP000322283"/>
    </source>
</evidence>
<dbReference type="AlphaFoldDB" id="A0AAC9HIS4"/>
<dbReference type="EMBL" id="CP017019">
    <property type="protein sequence ID" value="AOQ24727.1"/>
    <property type="molecule type" value="Genomic_DNA"/>
</dbReference>
<organism evidence="1 3">
    <name type="scientific">Neomoorella thermoacetica</name>
    <name type="common">Clostridium thermoaceticum</name>
    <dbReference type="NCBI Taxonomy" id="1525"/>
    <lineage>
        <taxon>Bacteria</taxon>
        <taxon>Bacillati</taxon>
        <taxon>Bacillota</taxon>
        <taxon>Clostridia</taxon>
        <taxon>Neomoorellales</taxon>
        <taxon>Neomoorellaceae</taxon>
        <taxon>Neomoorella</taxon>
    </lineage>
</organism>
<dbReference type="EMBL" id="VCDX01000001">
    <property type="protein sequence ID" value="TYL15735.1"/>
    <property type="molecule type" value="Genomic_DNA"/>
</dbReference>
<dbReference type="Proteomes" id="UP000094598">
    <property type="component" value="Chromosome"/>
</dbReference>
<protein>
    <submittedName>
        <fullName evidence="1">Uncharacterized protein</fullName>
    </submittedName>
</protein>
<name>A0AAC9HIS4_NEOTH</name>
<dbReference type="Proteomes" id="UP000322283">
    <property type="component" value="Unassembled WGS sequence"/>
</dbReference>